<protein>
    <recommendedName>
        <fullName evidence="8">Bacteriorhodopsin-like protein</fullName>
    </recommendedName>
</protein>
<feature type="transmembrane region" description="Helical" evidence="6">
    <location>
        <begin position="71"/>
        <end position="93"/>
    </location>
</feature>
<evidence type="ECO:0000256" key="5">
    <source>
        <dbReference type="ARBA" id="ARBA00023136"/>
    </source>
</evidence>
<organism evidence="7">
    <name type="scientific">viral metagenome</name>
    <dbReference type="NCBI Taxonomy" id="1070528"/>
    <lineage>
        <taxon>unclassified sequences</taxon>
        <taxon>metagenomes</taxon>
        <taxon>organismal metagenomes</taxon>
    </lineage>
</organism>
<evidence type="ECO:0000256" key="4">
    <source>
        <dbReference type="ARBA" id="ARBA00022989"/>
    </source>
</evidence>
<dbReference type="SUPFAM" id="SSF81321">
    <property type="entry name" value="Family A G protein-coupled receptor-like"/>
    <property type="match status" value="1"/>
</dbReference>
<keyword evidence="3 6" id="KW-0812">Transmembrane</keyword>
<feature type="transmembrane region" description="Helical" evidence="6">
    <location>
        <begin position="7"/>
        <end position="28"/>
    </location>
</feature>
<dbReference type="EMBL" id="MN739688">
    <property type="protein sequence ID" value="QHT21247.1"/>
    <property type="molecule type" value="Genomic_DNA"/>
</dbReference>
<feature type="transmembrane region" description="Helical" evidence="6">
    <location>
        <begin position="40"/>
        <end position="59"/>
    </location>
</feature>
<keyword evidence="5 6" id="KW-0472">Membrane</keyword>
<feature type="transmembrane region" description="Helical" evidence="6">
    <location>
        <begin position="109"/>
        <end position="129"/>
    </location>
</feature>
<evidence type="ECO:0000256" key="2">
    <source>
        <dbReference type="ARBA" id="ARBA00008130"/>
    </source>
</evidence>
<dbReference type="Gene3D" id="1.20.1070.10">
    <property type="entry name" value="Rhodopsin 7-helix transmembrane proteins"/>
    <property type="match status" value="1"/>
</dbReference>
<feature type="transmembrane region" description="Helical" evidence="6">
    <location>
        <begin position="167"/>
        <end position="187"/>
    </location>
</feature>
<evidence type="ECO:0000256" key="6">
    <source>
        <dbReference type="SAM" id="Phobius"/>
    </source>
</evidence>
<evidence type="ECO:0000256" key="3">
    <source>
        <dbReference type="ARBA" id="ARBA00022692"/>
    </source>
</evidence>
<dbReference type="AlphaFoldDB" id="A0A6C0DWM8"/>
<evidence type="ECO:0008006" key="8">
    <source>
        <dbReference type="Google" id="ProtNLM"/>
    </source>
</evidence>
<comment type="subcellular location">
    <subcellularLocation>
        <location evidence="1">Membrane</location>
        <topology evidence="1">Multi-pass membrane protein</topology>
    </subcellularLocation>
</comment>
<reference evidence="7" key="1">
    <citation type="journal article" date="2020" name="Nature">
        <title>Giant virus diversity and host interactions through global metagenomics.</title>
        <authorList>
            <person name="Schulz F."/>
            <person name="Roux S."/>
            <person name="Paez-Espino D."/>
            <person name="Jungbluth S."/>
            <person name="Walsh D.A."/>
            <person name="Denef V.J."/>
            <person name="McMahon K.D."/>
            <person name="Konstantinidis K.T."/>
            <person name="Eloe-Fadrosh E.A."/>
            <person name="Kyrpides N.C."/>
            <person name="Woyke T."/>
        </authorList>
    </citation>
    <scope>NUCLEOTIDE SEQUENCE</scope>
    <source>
        <strain evidence="7">GVMAG-M-3300023174-92</strain>
    </source>
</reference>
<keyword evidence="4 6" id="KW-1133">Transmembrane helix</keyword>
<comment type="similarity">
    <text evidence="2">Belongs to the archaeal/bacterial/fungal opsin family.</text>
</comment>
<dbReference type="GO" id="GO:0016020">
    <property type="term" value="C:membrane"/>
    <property type="evidence" value="ECO:0007669"/>
    <property type="project" value="UniProtKB-SubCell"/>
</dbReference>
<name>A0A6C0DWM8_9ZZZZ</name>
<accession>A0A6C0DWM8</accession>
<sequence>MSVIYNTGVYSLLIQAATGLADLYVLTLDFEGDIVFVKNLLWIEFFVQIVELSFYVWLVSRFHTISNITPYRYYDWIITTPSMLFTYSMFLIYHADNHVDFYNTVRENLLTFASIAILNTWMLFFGFLAEMGRISHRIGTALGFVPFIMMFYLIYENFAKTTFLGQTTFWAFSGVWALYGFAALMPYKLKNAWYNILDLFAKNFFGIFLAVYLWMNRKNSAK</sequence>
<feature type="transmembrane region" description="Helical" evidence="6">
    <location>
        <begin position="199"/>
        <end position="215"/>
    </location>
</feature>
<feature type="transmembrane region" description="Helical" evidence="6">
    <location>
        <begin position="138"/>
        <end position="155"/>
    </location>
</feature>
<evidence type="ECO:0000256" key="1">
    <source>
        <dbReference type="ARBA" id="ARBA00004141"/>
    </source>
</evidence>
<proteinExistence type="inferred from homology"/>
<dbReference type="InterPro" id="IPR001425">
    <property type="entry name" value="Arc/bac/fun_rhodopsins"/>
</dbReference>
<evidence type="ECO:0000313" key="7">
    <source>
        <dbReference type="EMBL" id="QHT21247.1"/>
    </source>
</evidence>
<dbReference type="Pfam" id="PF01036">
    <property type="entry name" value="Bac_rhodopsin"/>
    <property type="match status" value="1"/>
</dbReference>